<dbReference type="InterPro" id="IPR036388">
    <property type="entry name" value="WH-like_DNA-bd_sf"/>
</dbReference>
<keyword evidence="1 5" id="KW-0805">Transcription regulation</keyword>
<evidence type="ECO:0000256" key="1">
    <source>
        <dbReference type="ARBA" id="ARBA00023015"/>
    </source>
</evidence>
<proteinExistence type="inferred from homology"/>
<sequence length="529" mass="57288">MSASTSRSLPPEIAEFVNVKSLIERGEAQGYIASDEVRQAFEADQIPATQWKNVLRSLNQVLDQEGVTIMVSAADSAAPKRSRKSVAAKSAAKRTATKTVVTNRAAAAPVPAAPAPGITAQPTTRATTPDENAAPAPIAAAPAAAAPRKAAAKKTAAGGGAKKAAPKKVAAKKTAGKAGEAEPDAEELPDEPDMVVEDAVPDEPESKGFILSDDEDDAPAQQVAAAGATADPVKDYLKQIGKVPLLNAEQEVNLAKRIEAGLFAEDKLGSGEKLQPKLRMELEIIAEDGRRAKNHLLEANLRLVVSLAKRYTGRGMLFLDLIQEGNLGLIRAVEKFDYTKGYKFSTYATWWIRQAITRAMADQARTIRIPVHMVEVINKLARVQRQMLQDLGREPTPEELAKELDMTPEKVIEVQKYGREPISLHTPLGEDGDSEFGDLIEDSEAVVPADAVSFTLLQEQLHSVLDTLSEREAGVVSMRFGLTDGQPKTLDEIGKVYGVTRERIRQIESKTMSKLRHPSRSQVLRDYLD</sequence>
<dbReference type="PANTHER" id="PTHR30603:SF59">
    <property type="entry name" value="RNA POLYMERASE PRINCIPAL SIGMA FACTOR HRDA"/>
    <property type="match status" value="1"/>
</dbReference>
<feature type="DNA-binding region" description="H-T-H motif" evidence="5">
    <location>
        <begin position="490"/>
        <end position="509"/>
    </location>
</feature>
<dbReference type="GO" id="GO:0006352">
    <property type="term" value="P:DNA-templated transcription initiation"/>
    <property type="evidence" value="ECO:0007669"/>
    <property type="project" value="UniProtKB-UniRule"/>
</dbReference>
<keyword evidence="3 5" id="KW-0238">DNA-binding</keyword>
<feature type="region of interest" description="Disordered" evidence="6">
    <location>
        <begin position="98"/>
        <end position="193"/>
    </location>
</feature>
<dbReference type="InterPro" id="IPR013325">
    <property type="entry name" value="RNA_pol_sigma_r2"/>
</dbReference>
<feature type="domain" description="RNA polymerase sigma-70" evidence="8">
    <location>
        <begin position="489"/>
        <end position="515"/>
    </location>
</feature>
<dbReference type="Pfam" id="PF04545">
    <property type="entry name" value="Sigma70_r4"/>
    <property type="match status" value="1"/>
</dbReference>
<evidence type="ECO:0000259" key="7">
    <source>
        <dbReference type="PROSITE" id="PS00715"/>
    </source>
</evidence>
<evidence type="ECO:0000256" key="2">
    <source>
        <dbReference type="ARBA" id="ARBA00023082"/>
    </source>
</evidence>
<dbReference type="InterPro" id="IPR014284">
    <property type="entry name" value="RNA_pol_sigma-70_dom"/>
</dbReference>
<comment type="subcellular location">
    <subcellularLocation>
        <location evidence="5">Cytoplasm</location>
    </subcellularLocation>
</comment>
<dbReference type="FunFam" id="1.10.601.10:FF:000003">
    <property type="entry name" value="RNA polymerase sigma factor SigA"/>
    <property type="match status" value="1"/>
</dbReference>
<dbReference type="NCBIfam" id="TIGR02393">
    <property type="entry name" value="RpoD_Cterm"/>
    <property type="match status" value="1"/>
</dbReference>
<evidence type="ECO:0000313" key="9">
    <source>
        <dbReference type="EMBL" id="GCD99961.1"/>
    </source>
</evidence>
<evidence type="ECO:0000256" key="3">
    <source>
        <dbReference type="ARBA" id="ARBA00023125"/>
    </source>
</evidence>
<dbReference type="SUPFAM" id="SSF88659">
    <property type="entry name" value="Sigma3 and sigma4 domains of RNA polymerase sigma factors"/>
    <property type="match status" value="2"/>
</dbReference>
<dbReference type="InterPro" id="IPR013324">
    <property type="entry name" value="RNA_pol_sigma_r3/r4-like"/>
</dbReference>
<dbReference type="Proteomes" id="UP000286931">
    <property type="component" value="Unassembled WGS sequence"/>
</dbReference>
<dbReference type="FunFam" id="1.10.601.10:FF:000001">
    <property type="entry name" value="RNA polymerase sigma factor SigA"/>
    <property type="match status" value="1"/>
</dbReference>
<dbReference type="GO" id="GO:0016987">
    <property type="term" value="F:sigma factor activity"/>
    <property type="evidence" value="ECO:0007669"/>
    <property type="project" value="UniProtKB-UniRule"/>
</dbReference>
<evidence type="ECO:0000313" key="10">
    <source>
        <dbReference type="Proteomes" id="UP000286931"/>
    </source>
</evidence>
<gene>
    <name evidence="9" type="primary">hrdB_2</name>
    <name evidence="5" type="synonym">sigA</name>
    <name evidence="9" type="ORF">EHYA_07685</name>
</gene>
<keyword evidence="5" id="KW-0963">Cytoplasm</keyword>
<dbReference type="FunFam" id="1.10.10.10:FF:000004">
    <property type="entry name" value="RNA polymerase sigma factor SigA"/>
    <property type="match status" value="1"/>
</dbReference>
<feature type="domain" description="RNA polymerase sigma-70" evidence="7">
    <location>
        <begin position="320"/>
        <end position="333"/>
    </location>
</feature>
<evidence type="ECO:0000256" key="6">
    <source>
        <dbReference type="SAM" id="MobiDB-lite"/>
    </source>
</evidence>
<dbReference type="PROSITE" id="PS00715">
    <property type="entry name" value="SIGMA70_1"/>
    <property type="match status" value="1"/>
</dbReference>
<dbReference type="Pfam" id="PF03979">
    <property type="entry name" value="Sigma70_r1_1"/>
    <property type="match status" value="1"/>
</dbReference>
<feature type="compositionally biased region" description="Low complexity" evidence="6">
    <location>
        <begin position="98"/>
        <end position="110"/>
    </location>
</feature>
<comment type="function">
    <text evidence="5">Sigma factors are initiation factors that promote the attachment of RNA polymerase to specific initiation sites and are then released. This sigma factor is the primary sigma factor during exponential growth.</text>
</comment>
<feature type="compositionally biased region" description="Acidic residues" evidence="6">
    <location>
        <begin position="181"/>
        <end position="193"/>
    </location>
</feature>
<name>A0A401YZE4_9ACTN</name>
<feature type="region of interest" description="Sigma-70 factor domain-4" evidence="5">
    <location>
        <begin position="464"/>
        <end position="517"/>
    </location>
</feature>
<evidence type="ECO:0000259" key="8">
    <source>
        <dbReference type="PROSITE" id="PS00716"/>
    </source>
</evidence>
<dbReference type="InterPro" id="IPR007624">
    <property type="entry name" value="RNA_pol_sigma70_r3"/>
</dbReference>
<organism evidence="9 10">
    <name type="scientific">Embleya hyalina</name>
    <dbReference type="NCBI Taxonomy" id="516124"/>
    <lineage>
        <taxon>Bacteria</taxon>
        <taxon>Bacillati</taxon>
        <taxon>Actinomycetota</taxon>
        <taxon>Actinomycetes</taxon>
        <taxon>Kitasatosporales</taxon>
        <taxon>Streptomycetaceae</taxon>
        <taxon>Embleya</taxon>
    </lineage>
</organism>
<dbReference type="Gene3D" id="1.10.10.10">
    <property type="entry name" value="Winged helix-like DNA-binding domain superfamily/Winged helix DNA-binding domain"/>
    <property type="match status" value="2"/>
</dbReference>
<dbReference type="Pfam" id="PF04539">
    <property type="entry name" value="Sigma70_r3"/>
    <property type="match status" value="1"/>
</dbReference>
<keyword evidence="2 5" id="KW-0731">Sigma factor</keyword>
<dbReference type="NCBIfam" id="NF004561">
    <property type="entry name" value="PRK05901.1-3"/>
    <property type="match status" value="1"/>
</dbReference>
<dbReference type="PRINTS" id="PR00046">
    <property type="entry name" value="SIGMA70FCT"/>
</dbReference>
<dbReference type="InterPro" id="IPR000943">
    <property type="entry name" value="RNA_pol_sigma70"/>
</dbReference>
<protein>
    <recommendedName>
        <fullName evidence="5">RNA polymerase sigma factor SigA</fullName>
    </recommendedName>
</protein>
<dbReference type="GO" id="GO:0003677">
    <property type="term" value="F:DNA binding"/>
    <property type="evidence" value="ECO:0007669"/>
    <property type="project" value="UniProtKB-UniRule"/>
</dbReference>
<dbReference type="InterPro" id="IPR007627">
    <property type="entry name" value="RNA_pol_sigma70_r2"/>
</dbReference>
<feature type="short sequence motif" description="Interaction with polymerase core subunit RpoC" evidence="5">
    <location>
        <begin position="320"/>
        <end position="323"/>
    </location>
</feature>
<dbReference type="FunFam" id="1.10.10.10:FF:000002">
    <property type="entry name" value="RNA polymerase sigma factor SigA"/>
    <property type="match status" value="1"/>
</dbReference>
<evidence type="ECO:0000256" key="4">
    <source>
        <dbReference type="ARBA" id="ARBA00023163"/>
    </source>
</evidence>
<evidence type="ECO:0000256" key="5">
    <source>
        <dbReference type="HAMAP-Rule" id="MF_00963"/>
    </source>
</evidence>
<feature type="region of interest" description="Sigma-70 factor domain-3" evidence="5">
    <location>
        <begin position="375"/>
        <end position="451"/>
    </location>
</feature>
<dbReference type="InterPro" id="IPR050239">
    <property type="entry name" value="Sigma-70_RNA_pol_init_factors"/>
</dbReference>
<dbReference type="AlphaFoldDB" id="A0A401YZE4"/>
<dbReference type="SUPFAM" id="SSF88946">
    <property type="entry name" value="Sigma2 domain of RNA polymerase sigma factors"/>
    <property type="match status" value="1"/>
</dbReference>
<feature type="compositionally biased region" description="Polar residues" evidence="6">
    <location>
        <begin position="120"/>
        <end position="130"/>
    </location>
</feature>
<dbReference type="GO" id="GO:0005737">
    <property type="term" value="C:cytoplasm"/>
    <property type="evidence" value="ECO:0007669"/>
    <property type="project" value="UniProtKB-SubCell"/>
</dbReference>
<dbReference type="InterPro" id="IPR012760">
    <property type="entry name" value="RNA_pol_sigma_RpoD_C"/>
</dbReference>
<dbReference type="HAMAP" id="MF_00963">
    <property type="entry name" value="Sigma70_RpoD_SigA"/>
    <property type="match status" value="1"/>
</dbReference>
<comment type="caution">
    <text evidence="9">The sequence shown here is derived from an EMBL/GenBank/DDBJ whole genome shotgun (WGS) entry which is preliminary data.</text>
</comment>
<dbReference type="Gene3D" id="1.10.601.10">
    <property type="entry name" value="RNA Polymerase Primary Sigma Factor"/>
    <property type="match status" value="2"/>
</dbReference>
<dbReference type="CDD" id="cd06171">
    <property type="entry name" value="Sigma70_r4"/>
    <property type="match status" value="1"/>
</dbReference>
<comment type="similarity">
    <text evidence="5">Belongs to the sigma-70 factor family. RpoD/SigA subfamily.</text>
</comment>
<accession>A0A401YZE4</accession>
<comment type="subunit">
    <text evidence="5">Interacts transiently with the RNA polymerase catalytic core.</text>
</comment>
<dbReference type="Pfam" id="PF04542">
    <property type="entry name" value="Sigma70_r2"/>
    <property type="match status" value="1"/>
</dbReference>
<dbReference type="InterPro" id="IPR007127">
    <property type="entry name" value="RNA_pol_sigma_70_r1_1"/>
</dbReference>
<dbReference type="InterPro" id="IPR007630">
    <property type="entry name" value="RNA_pol_sigma70_r4"/>
</dbReference>
<dbReference type="Pfam" id="PF00140">
    <property type="entry name" value="Sigma70_r1_2"/>
    <property type="match status" value="1"/>
</dbReference>
<feature type="region of interest" description="Sigma-70 factor domain-2" evidence="5">
    <location>
        <begin position="296"/>
        <end position="366"/>
    </location>
</feature>
<dbReference type="EMBL" id="BIFH01000036">
    <property type="protein sequence ID" value="GCD99961.1"/>
    <property type="molecule type" value="Genomic_DNA"/>
</dbReference>
<feature type="compositionally biased region" description="Basic residues" evidence="6">
    <location>
        <begin position="164"/>
        <end position="175"/>
    </location>
</feature>
<reference evidence="9 10" key="1">
    <citation type="submission" date="2018-12" db="EMBL/GenBank/DDBJ databases">
        <title>Draft genome sequence of Embleya hyalina NBRC 13850T.</title>
        <authorList>
            <person name="Komaki H."/>
            <person name="Hosoyama A."/>
            <person name="Kimura A."/>
            <person name="Ichikawa N."/>
            <person name="Tamura T."/>
        </authorList>
    </citation>
    <scope>NUCLEOTIDE SEQUENCE [LARGE SCALE GENOMIC DNA]</scope>
    <source>
        <strain evidence="9 10">NBRC 13850</strain>
    </source>
</reference>
<dbReference type="NCBIfam" id="TIGR02937">
    <property type="entry name" value="sigma70-ECF"/>
    <property type="match status" value="1"/>
</dbReference>
<dbReference type="InterPro" id="IPR028630">
    <property type="entry name" value="Sigma70_RpoD"/>
</dbReference>
<keyword evidence="4 5" id="KW-0804">Transcription</keyword>
<dbReference type="PROSITE" id="PS00716">
    <property type="entry name" value="SIGMA70_2"/>
    <property type="match status" value="1"/>
</dbReference>
<dbReference type="InterPro" id="IPR009042">
    <property type="entry name" value="RNA_pol_sigma70_r1_2"/>
</dbReference>
<feature type="compositionally biased region" description="Low complexity" evidence="6">
    <location>
        <begin position="133"/>
        <end position="156"/>
    </location>
</feature>
<dbReference type="NCBIfam" id="NF005920">
    <property type="entry name" value="PRK07921.1"/>
    <property type="match status" value="1"/>
</dbReference>
<keyword evidence="10" id="KW-1185">Reference proteome</keyword>
<dbReference type="PANTHER" id="PTHR30603">
    <property type="entry name" value="RNA POLYMERASE SIGMA FACTOR RPO"/>
    <property type="match status" value="1"/>
</dbReference>